<feature type="region of interest" description="Disordered" evidence="1">
    <location>
        <begin position="19"/>
        <end position="44"/>
    </location>
</feature>
<name>A0ABP8UMV1_9ACTN</name>
<protein>
    <submittedName>
        <fullName evidence="2">Uncharacterized protein</fullName>
    </submittedName>
</protein>
<organism evidence="2 3">
    <name type="scientific">Actinoallomurus vinaceus</name>
    <dbReference type="NCBI Taxonomy" id="1080074"/>
    <lineage>
        <taxon>Bacteria</taxon>
        <taxon>Bacillati</taxon>
        <taxon>Actinomycetota</taxon>
        <taxon>Actinomycetes</taxon>
        <taxon>Streptosporangiales</taxon>
        <taxon>Thermomonosporaceae</taxon>
        <taxon>Actinoallomurus</taxon>
    </lineage>
</organism>
<reference evidence="3" key="1">
    <citation type="journal article" date="2019" name="Int. J. Syst. Evol. Microbiol.">
        <title>The Global Catalogue of Microorganisms (GCM) 10K type strain sequencing project: providing services to taxonomists for standard genome sequencing and annotation.</title>
        <authorList>
            <consortium name="The Broad Institute Genomics Platform"/>
            <consortium name="The Broad Institute Genome Sequencing Center for Infectious Disease"/>
            <person name="Wu L."/>
            <person name="Ma J."/>
        </authorList>
    </citation>
    <scope>NUCLEOTIDE SEQUENCE [LARGE SCALE GENOMIC DNA]</scope>
    <source>
        <strain evidence="3">JCM 17939</strain>
    </source>
</reference>
<feature type="compositionally biased region" description="Basic and acidic residues" evidence="1">
    <location>
        <begin position="28"/>
        <end position="44"/>
    </location>
</feature>
<gene>
    <name evidence="2" type="ORF">GCM10023196_073470</name>
</gene>
<keyword evidence="3" id="KW-1185">Reference proteome</keyword>
<comment type="caution">
    <text evidence="2">The sequence shown here is derived from an EMBL/GenBank/DDBJ whole genome shotgun (WGS) entry which is preliminary data.</text>
</comment>
<proteinExistence type="predicted"/>
<evidence type="ECO:0000313" key="3">
    <source>
        <dbReference type="Proteomes" id="UP001501442"/>
    </source>
</evidence>
<evidence type="ECO:0000313" key="2">
    <source>
        <dbReference type="EMBL" id="GAA4633936.1"/>
    </source>
</evidence>
<sequence>MRIFISGLVNGLTSAIPSLSPAQPDPCSGRERARALPISDDSHGSRSVISGAGWAEIVADTDAPGRLNFLEVAR</sequence>
<evidence type="ECO:0000256" key="1">
    <source>
        <dbReference type="SAM" id="MobiDB-lite"/>
    </source>
</evidence>
<dbReference type="Proteomes" id="UP001501442">
    <property type="component" value="Unassembled WGS sequence"/>
</dbReference>
<accession>A0ABP8UMV1</accession>
<dbReference type="EMBL" id="BAABHK010000013">
    <property type="protein sequence ID" value="GAA4633936.1"/>
    <property type="molecule type" value="Genomic_DNA"/>
</dbReference>